<evidence type="ECO:0000259" key="2">
    <source>
        <dbReference type="Pfam" id="PF13360"/>
    </source>
</evidence>
<name>Q7UK62_RHOBA</name>
<dbReference type="STRING" id="243090.RB10839"/>
<dbReference type="EMBL" id="BX294152">
    <property type="protein sequence ID" value="CAD77019.1"/>
    <property type="molecule type" value="Genomic_DNA"/>
</dbReference>
<dbReference type="eggNOG" id="COG1520">
    <property type="taxonomic scope" value="Bacteria"/>
</dbReference>
<keyword evidence="3" id="KW-0723">Serine/threonine-protein kinase</keyword>
<dbReference type="SUPFAM" id="SSF50998">
    <property type="entry name" value="Quinoprotein alcohol dehydrogenase-like"/>
    <property type="match status" value="1"/>
</dbReference>
<organism evidence="3 4">
    <name type="scientific">Rhodopirellula baltica (strain DSM 10527 / NCIMB 13988 / SH1)</name>
    <dbReference type="NCBI Taxonomy" id="243090"/>
    <lineage>
        <taxon>Bacteria</taxon>
        <taxon>Pseudomonadati</taxon>
        <taxon>Planctomycetota</taxon>
        <taxon>Planctomycetia</taxon>
        <taxon>Pirellulales</taxon>
        <taxon>Pirellulaceae</taxon>
        <taxon>Rhodopirellula</taxon>
    </lineage>
</organism>
<dbReference type="InterPro" id="IPR011047">
    <property type="entry name" value="Quinoprotein_ADH-like_sf"/>
</dbReference>
<dbReference type="Proteomes" id="UP000001025">
    <property type="component" value="Chromosome"/>
</dbReference>
<keyword evidence="3" id="KW-0808">Transferase</keyword>
<dbReference type="InterPro" id="IPR002372">
    <property type="entry name" value="PQQ_rpt_dom"/>
</dbReference>
<dbReference type="InterPro" id="IPR018391">
    <property type="entry name" value="PQQ_b-propeller_rpt"/>
</dbReference>
<evidence type="ECO:0000256" key="1">
    <source>
        <dbReference type="SAM" id="MobiDB-lite"/>
    </source>
</evidence>
<dbReference type="PATRIC" id="fig|243090.15.peg.5230"/>
<accession>Q7UK62</accession>
<evidence type="ECO:0000313" key="4">
    <source>
        <dbReference type="Proteomes" id="UP000001025"/>
    </source>
</evidence>
<dbReference type="PANTHER" id="PTHR34512">
    <property type="entry name" value="CELL SURFACE PROTEIN"/>
    <property type="match status" value="1"/>
</dbReference>
<dbReference type="SMART" id="SM00564">
    <property type="entry name" value="PQQ"/>
    <property type="match status" value="4"/>
</dbReference>
<keyword evidence="3" id="KW-0418">Kinase</keyword>
<reference evidence="3 4" key="1">
    <citation type="journal article" date="2003" name="Proc. Natl. Acad. Sci. U.S.A.">
        <title>Complete genome sequence of the marine planctomycete Pirellula sp. strain 1.</title>
        <authorList>
            <person name="Gloeckner F.O."/>
            <person name="Kube M."/>
            <person name="Bauer M."/>
            <person name="Teeling H."/>
            <person name="Lombardot T."/>
            <person name="Ludwig W."/>
            <person name="Gade D."/>
            <person name="Beck A."/>
            <person name="Borzym K."/>
            <person name="Heitmann K."/>
            <person name="Rabus R."/>
            <person name="Schlesner H."/>
            <person name="Amann R."/>
            <person name="Reinhardt R."/>
        </authorList>
    </citation>
    <scope>NUCLEOTIDE SEQUENCE [LARGE SCALE GENOMIC DNA]</scope>
    <source>
        <strain evidence="4">DSM 10527 / NCIMB 13988 / SH1</strain>
    </source>
</reference>
<keyword evidence="4" id="KW-1185">Reference proteome</keyword>
<dbReference type="PANTHER" id="PTHR34512:SF30">
    <property type="entry name" value="OUTER MEMBRANE PROTEIN ASSEMBLY FACTOR BAMB"/>
    <property type="match status" value="1"/>
</dbReference>
<feature type="domain" description="Pyrrolo-quinoline quinone repeat" evidence="2">
    <location>
        <begin position="295"/>
        <end position="370"/>
    </location>
</feature>
<protein>
    <submittedName>
        <fullName evidence="3">Similar to serine/threonine protein kinase</fullName>
    </submittedName>
</protein>
<dbReference type="AlphaFoldDB" id="Q7UK62"/>
<feature type="region of interest" description="Disordered" evidence="1">
    <location>
        <begin position="45"/>
        <end position="78"/>
    </location>
</feature>
<dbReference type="EnsemblBacteria" id="CAD77019">
    <property type="protein sequence ID" value="CAD77019"/>
    <property type="gene ID" value="RB10839"/>
</dbReference>
<dbReference type="KEGG" id="rba:RB10839"/>
<dbReference type="Pfam" id="PF13360">
    <property type="entry name" value="PQQ_2"/>
    <property type="match status" value="2"/>
</dbReference>
<feature type="domain" description="Pyrrolo-quinoline quinone repeat" evidence="2">
    <location>
        <begin position="141"/>
        <end position="261"/>
    </location>
</feature>
<proteinExistence type="predicted"/>
<sequence length="515" mass="55461">MFPPDNKSSGESLISMWIMRNFRPPPDCPLQQTNRFDLQSVRLHAETQPNPHNRRNPIATPSSIPPKPMPTSTPQNKSHVSSRWARLIRRAVLGGCVVASTSSMSVASANEPATSESVSSWTQFHGPSSYGDAGSGTLPSTWTEDDYAWKTQLNARHVGSPVVAGNQVFLLDTATDPADKSMKLDLVSIDVSTGEVLWRRSHPFEERHRHSRNTAASSTPVVHEGHVYFAYGDAKHAELLAYDMKGEPVWSRDLGPWSGVHGFGASPVVIDSKLLLFNDQQSKSLEAWQTPGKSSMLAFDPKTGETIWETPVTSTRPSYGVPTTDGKQLICASTGDGVFGLDPENGKMLWSIKVFNKRCCSSPLVVGDLAIGTCGSGGGGNYLSAVRIPKNASDQPTEAFRITTAAPYVPTPAVKDNLMFLISDNGIATCIDWQNDGKKVWSKRLGGNFGASPIIIGNQLLAISLDGTAHVIPASDSPSGAKSFDLGGPVGATPAFTDGRLFLRINDELCCLKTQ</sequence>
<dbReference type="Gene3D" id="2.130.10.10">
    <property type="entry name" value="YVTN repeat-like/Quinoprotein amine dehydrogenase"/>
    <property type="match status" value="2"/>
</dbReference>
<evidence type="ECO:0000313" key="3">
    <source>
        <dbReference type="EMBL" id="CAD77019.1"/>
    </source>
</evidence>
<dbReference type="GO" id="GO:0004674">
    <property type="term" value="F:protein serine/threonine kinase activity"/>
    <property type="evidence" value="ECO:0007669"/>
    <property type="project" value="UniProtKB-KW"/>
</dbReference>
<dbReference type="HOGENOM" id="CLU_027480_2_1_0"/>
<dbReference type="InParanoid" id="Q7UK62"/>
<gene>
    <name evidence="3" type="ordered locus">RB10839</name>
</gene>
<dbReference type="OrthoDB" id="244732at2"/>
<dbReference type="InterPro" id="IPR015943">
    <property type="entry name" value="WD40/YVTN_repeat-like_dom_sf"/>
</dbReference>